<keyword evidence="8 9" id="KW-0472">Membrane</keyword>
<evidence type="ECO:0000256" key="1">
    <source>
        <dbReference type="ARBA" id="ARBA00004141"/>
    </source>
</evidence>
<feature type="transmembrane region" description="Helical" evidence="9">
    <location>
        <begin position="235"/>
        <end position="256"/>
    </location>
</feature>
<name>A0A8X8CIG4_POPTO</name>
<reference evidence="10" key="1">
    <citation type="journal article" date="2020" name="bioRxiv">
        <title>Hybrid origin of Populus tomentosa Carr. identified through genome sequencing and phylogenomic analysis.</title>
        <authorList>
            <person name="An X."/>
            <person name="Gao K."/>
            <person name="Chen Z."/>
            <person name="Li J."/>
            <person name="Yang X."/>
            <person name="Yang X."/>
            <person name="Zhou J."/>
            <person name="Guo T."/>
            <person name="Zhao T."/>
            <person name="Huang S."/>
            <person name="Miao D."/>
            <person name="Khan W.U."/>
            <person name="Rao P."/>
            <person name="Ye M."/>
            <person name="Lei B."/>
            <person name="Liao W."/>
            <person name="Wang J."/>
            <person name="Ji L."/>
            <person name="Li Y."/>
            <person name="Guo B."/>
            <person name="Mustafa N.S."/>
            <person name="Li S."/>
            <person name="Yun Q."/>
            <person name="Keller S.R."/>
            <person name="Mao J."/>
            <person name="Zhang R."/>
            <person name="Strauss S.H."/>
        </authorList>
    </citation>
    <scope>NUCLEOTIDE SEQUENCE</scope>
    <source>
        <strain evidence="10">GM15</strain>
        <tissue evidence="10">Leaf</tissue>
    </source>
</reference>
<keyword evidence="11" id="KW-1185">Reference proteome</keyword>
<evidence type="ECO:0000256" key="7">
    <source>
        <dbReference type="ARBA" id="ARBA00022989"/>
    </source>
</evidence>
<evidence type="ECO:0000256" key="5">
    <source>
        <dbReference type="ARBA" id="ARBA00022741"/>
    </source>
</evidence>
<dbReference type="GO" id="GO:0016020">
    <property type="term" value="C:membrane"/>
    <property type="evidence" value="ECO:0007669"/>
    <property type="project" value="UniProtKB-SubCell"/>
</dbReference>
<evidence type="ECO:0000313" key="11">
    <source>
        <dbReference type="Proteomes" id="UP000886885"/>
    </source>
</evidence>
<dbReference type="InterPro" id="IPR030189">
    <property type="entry name" value="UPS_plant"/>
</dbReference>
<dbReference type="Proteomes" id="UP000886885">
    <property type="component" value="Chromosome 8D"/>
</dbReference>
<dbReference type="Pfam" id="PF07168">
    <property type="entry name" value="Ureide_permease"/>
    <property type="match status" value="1"/>
</dbReference>
<keyword evidence="4 9" id="KW-0812">Transmembrane</keyword>
<keyword evidence="3" id="KW-0813">Transport</keyword>
<keyword evidence="6" id="KW-0067">ATP-binding</keyword>
<sequence>MYLVESKGGAIVCMLFSLFFLGTWPAIMTLLERRGRLPQHTYLDYSITNLLAAVIIALTFGEIGSGRPNFTTQLSQDNWPSIMFAMAGGVVLSLGNLSTQYAWAFVGLSVTEVITSSITVVIGTTLNYFLDDKINKAEILFPGVGCFLIAVCLGSAVHSSNAADNRAKLKGLTSDNKNVTGTVGFSAYSNEASQNKGVKDMENGSSAPEKAKAGTADFLVELENRRSIKVFGRSTVIGLSITFFAGFCFSLFSPAFNLATNDQWHTLKKGVPKLVVYTAFFWFSVSCFVLAIILNVTFLYRPVLNLPRSSLKAYLNDWNGRGWAFLAGLLCGFGNGLQFMGGQAAGYAAADAVQVSTPTCEHILGHPHLWRVQKIIAKNIHFACKYVVHVYCSCWDSDGIVRTSKMSDQLPAHSLDKLYGGGSKYYSLYSVDKIGITQEMLFNS</sequence>
<feature type="transmembrane region" description="Helical" evidence="9">
    <location>
        <begin position="139"/>
        <end position="158"/>
    </location>
</feature>
<dbReference type="PANTHER" id="PTHR31081">
    <property type="entry name" value="UREIDE PERMEASE 1-RELATED-RELATED"/>
    <property type="match status" value="1"/>
</dbReference>
<evidence type="ECO:0000256" key="3">
    <source>
        <dbReference type="ARBA" id="ARBA00022448"/>
    </source>
</evidence>
<dbReference type="PANTHER" id="PTHR31081:SF5">
    <property type="entry name" value="UREIDE PERMEASE 1-RELATED"/>
    <property type="match status" value="1"/>
</dbReference>
<feature type="transmembrane region" description="Helical" evidence="9">
    <location>
        <begin position="6"/>
        <end position="30"/>
    </location>
</feature>
<evidence type="ECO:0000256" key="8">
    <source>
        <dbReference type="ARBA" id="ARBA00023136"/>
    </source>
</evidence>
<evidence type="ECO:0000313" key="10">
    <source>
        <dbReference type="EMBL" id="KAG6763986.1"/>
    </source>
</evidence>
<protein>
    <recommendedName>
        <fullName evidence="12">Ureide permease 1-like</fullName>
    </recommendedName>
</protein>
<accession>A0A8X8CIG4</accession>
<dbReference type="GO" id="GO:0005274">
    <property type="term" value="F:allantoin:proton symporter activity"/>
    <property type="evidence" value="ECO:0007669"/>
    <property type="project" value="TreeGrafter"/>
</dbReference>
<evidence type="ECO:0000256" key="2">
    <source>
        <dbReference type="ARBA" id="ARBA00005931"/>
    </source>
</evidence>
<organism evidence="10 11">
    <name type="scientific">Populus tomentosa</name>
    <name type="common">Chinese white poplar</name>
    <dbReference type="NCBI Taxonomy" id="118781"/>
    <lineage>
        <taxon>Eukaryota</taxon>
        <taxon>Viridiplantae</taxon>
        <taxon>Streptophyta</taxon>
        <taxon>Embryophyta</taxon>
        <taxon>Tracheophyta</taxon>
        <taxon>Spermatophyta</taxon>
        <taxon>Magnoliopsida</taxon>
        <taxon>eudicotyledons</taxon>
        <taxon>Gunneridae</taxon>
        <taxon>Pentapetalae</taxon>
        <taxon>rosids</taxon>
        <taxon>fabids</taxon>
        <taxon>Malpighiales</taxon>
        <taxon>Salicaceae</taxon>
        <taxon>Saliceae</taxon>
        <taxon>Populus</taxon>
    </lineage>
</organism>
<dbReference type="AlphaFoldDB" id="A0A8X8CIG4"/>
<comment type="caution">
    <text evidence="10">The sequence shown here is derived from an EMBL/GenBank/DDBJ whole genome shotgun (WGS) entry which is preliminary data.</text>
</comment>
<gene>
    <name evidence="10" type="ORF">POTOM_031436</name>
</gene>
<keyword evidence="5" id="KW-0547">Nucleotide-binding</keyword>
<dbReference type="OrthoDB" id="1910534at2759"/>
<feature type="transmembrane region" description="Helical" evidence="9">
    <location>
        <begin position="104"/>
        <end position="127"/>
    </location>
</feature>
<feature type="transmembrane region" description="Helical" evidence="9">
    <location>
        <begin position="42"/>
        <end position="61"/>
    </location>
</feature>
<comment type="similarity">
    <text evidence="2">Belongs to the plant ureide permease (TC 2.A.7.19) family.</text>
</comment>
<dbReference type="GO" id="GO:0005524">
    <property type="term" value="F:ATP binding"/>
    <property type="evidence" value="ECO:0007669"/>
    <property type="project" value="UniProtKB-KW"/>
</dbReference>
<dbReference type="InterPro" id="IPR009834">
    <property type="entry name" value="Ureide_permease"/>
</dbReference>
<keyword evidence="7 9" id="KW-1133">Transmembrane helix</keyword>
<evidence type="ECO:0000256" key="6">
    <source>
        <dbReference type="ARBA" id="ARBA00022840"/>
    </source>
</evidence>
<evidence type="ECO:0000256" key="9">
    <source>
        <dbReference type="SAM" id="Phobius"/>
    </source>
</evidence>
<proteinExistence type="inferred from homology"/>
<dbReference type="EMBL" id="JAAWWB010000016">
    <property type="protein sequence ID" value="KAG6763986.1"/>
    <property type="molecule type" value="Genomic_DNA"/>
</dbReference>
<evidence type="ECO:0008006" key="12">
    <source>
        <dbReference type="Google" id="ProtNLM"/>
    </source>
</evidence>
<feature type="transmembrane region" description="Helical" evidence="9">
    <location>
        <begin position="276"/>
        <end position="300"/>
    </location>
</feature>
<feature type="transmembrane region" description="Helical" evidence="9">
    <location>
        <begin position="81"/>
        <end position="97"/>
    </location>
</feature>
<evidence type="ECO:0000256" key="4">
    <source>
        <dbReference type="ARBA" id="ARBA00022692"/>
    </source>
</evidence>
<dbReference type="GO" id="GO:0015505">
    <property type="term" value="F:uracil:monoatomic cation symporter activity"/>
    <property type="evidence" value="ECO:0007669"/>
    <property type="project" value="TreeGrafter"/>
</dbReference>
<comment type="subcellular location">
    <subcellularLocation>
        <location evidence="1">Membrane</location>
        <topology evidence="1">Multi-pass membrane protein</topology>
    </subcellularLocation>
</comment>